<dbReference type="HAMAP" id="MF_01384">
    <property type="entry name" value="UreD"/>
    <property type="match status" value="1"/>
</dbReference>
<comment type="function">
    <text evidence="3">Required for maturation of urease via the functional incorporation of the urease nickel metallocenter.</text>
</comment>
<comment type="similarity">
    <text evidence="1 3">Belongs to the UreD family.</text>
</comment>
<keyword evidence="3" id="KW-0996">Nickel insertion</keyword>
<reference evidence="4 5" key="1">
    <citation type="submission" date="2016-10" db="EMBL/GenBank/DDBJ databases">
        <authorList>
            <person name="de Groot N.N."/>
        </authorList>
    </citation>
    <scope>NUCLEOTIDE SEQUENCE [LARGE SCALE GENOMIC DNA]</scope>
    <source>
        <strain evidence="4 5">Nl14</strain>
    </source>
</reference>
<dbReference type="PANTHER" id="PTHR33643">
    <property type="entry name" value="UREASE ACCESSORY PROTEIN D"/>
    <property type="match status" value="1"/>
</dbReference>
<dbReference type="RefSeq" id="WP_256210365.1">
    <property type="nucleotide sequence ID" value="NZ_FPBZ01000005.1"/>
</dbReference>
<gene>
    <name evidence="3" type="primary">ureD</name>
    <name evidence="4" type="ORF">SAMN05216417_10567</name>
</gene>
<proteinExistence type="inferred from homology"/>
<protein>
    <recommendedName>
        <fullName evidence="3">Urease accessory protein UreD</fullName>
    </recommendedName>
</protein>
<dbReference type="GO" id="GO:0016151">
    <property type="term" value="F:nickel cation binding"/>
    <property type="evidence" value="ECO:0007669"/>
    <property type="project" value="UniProtKB-UniRule"/>
</dbReference>
<organism evidence="4 5">
    <name type="scientific">Nitrosospira multiformis</name>
    <dbReference type="NCBI Taxonomy" id="1231"/>
    <lineage>
        <taxon>Bacteria</taxon>
        <taxon>Pseudomonadati</taxon>
        <taxon>Pseudomonadota</taxon>
        <taxon>Betaproteobacteria</taxon>
        <taxon>Nitrosomonadales</taxon>
        <taxon>Nitrosomonadaceae</taxon>
        <taxon>Nitrosospira</taxon>
    </lineage>
</organism>
<dbReference type="Pfam" id="PF01774">
    <property type="entry name" value="UreD"/>
    <property type="match status" value="1"/>
</dbReference>
<name>A0A1I7GLK3_9PROT</name>
<evidence type="ECO:0000256" key="2">
    <source>
        <dbReference type="ARBA" id="ARBA00023186"/>
    </source>
</evidence>
<dbReference type="Proteomes" id="UP000182649">
    <property type="component" value="Unassembled WGS sequence"/>
</dbReference>
<dbReference type="AlphaFoldDB" id="A0A1I7GLK3"/>
<evidence type="ECO:0000313" key="4">
    <source>
        <dbReference type="EMBL" id="SFU49330.1"/>
    </source>
</evidence>
<accession>A0A1I7GLK3</accession>
<keyword evidence="3" id="KW-0963">Cytoplasm</keyword>
<evidence type="ECO:0000256" key="1">
    <source>
        <dbReference type="ARBA" id="ARBA00007177"/>
    </source>
</evidence>
<sequence length="338" mass="36691">MRLEVRGGDPFGLFGGTALKSAAKTHPGSCDEDPISSPASIAALHRLSAPDNPLDLKMNQTPASTSRGRLWLKFAENSGTTRMVERDHHGPLVVQKPLYPEGHGVCQAIVMHPPGGVVAGDELEIRVQASPSAHGQITSPGATKWYKSTGRTARQDVHLHVEAGGVLEWMPQETIFFNNAKVMLDHQIVLEKDSVYIGCEILCFGRTAFGESFDSGEVRQRTSIRREGKLAWFEQLRLAGGSRAMNGRLALAGRTVCATFIMSGKPLPAQAIDLVREEAVRIGGESGQVGISQFKSLLVARFLGDSSEVARHVMLCVWRAVRPVTLGRPALVPRSWNT</sequence>
<comment type="subunit">
    <text evidence="3">UreD, UreF and UreG form a complex that acts as a GTP-hydrolysis-dependent molecular chaperone, activating the urease apoprotein by helping to assemble the nickel containing metallocenter of UreC. The UreE protein probably delivers the nickel.</text>
</comment>
<dbReference type="EMBL" id="FPBZ01000005">
    <property type="protein sequence ID" value="SFU49330.1"/>
    <property type="molecule type" value="Genomic_DNA"/>
</dbReference>
<dbReference type="PANTHER" id="PTHR33643:SF1">
    <property type="entry name" value="UREASE ACCESSORY PROTEIN D"/>
    <property type="match status" value="1"/>
</dbReference>
<keyword evidence="2 3" id="KW-0143">Chaperone</keyword>
<evidence type="ECO:0000256" key="3">
    <source>
        <dbReference type="HAMAP-Rule" id="MF_01384"/>
    </source>
</evidence>
<evidence type="ECO:0000313" key="5">
    <source>
        <dbReference type="Proteomes" id="UP000182649"/>
    </source>
</evidence>
<dbReference type="GO" id="GO:0005737">
    <property type="term" value="C:cytoplasm"/>
    <property type="evidence" value="ECO:0007669"/>
    <property type="project" value="UniProtKB-SubCell"/>
</dbReference>
<dbReference type="InterPro" id="IPR002669">
    <property type="entry name" value="UreD"/>
</dbReference>
<comment type="subcellular location">
    <subcellularLocation>
        <location evidence="3">Cytoplasm</location>
    </subcellularLocation>
</comment>